<evidence type="ECO:0000259" key="1">
    <source>
        <dbReference type="Pfam" id="PF00462"/>
    </source>
</evidence>
<dbReference type="GO" id="GO:0005737">
    <property type="term" value="C:cytoplasm"/>
    <property type="evidence" value="ECO:0007669"/>
    <property type="project" value="TreeGrafter"/>
</dbReference>
<dbReference type="InterPro" id="IPR036249">
    <property type="entry name" value="Thioredoxin-like_sf"/>
</dbReference>
<dbReference type="CDD" id="cd03419">
    <property type="entry name" value="GRX_GRXh_1_2_like"/>
    <property type="match status" value="1"/>
</dbReference>
<name>A0A5C3QFL9_9AGAR</name>
<reference evidence="2 3" key="1">
    <citation type="journal article" date="2019" name="Nat. Ecol. Evol.">
        <title>Megaphylogeny resolves global patterns of mushroom evolution.</title>
        <authorList>
            <person name="Varga T."/>
            <person name="Krizsan K."/>
            <person name="Foldi C."/>
            <person name="Dima B."/>
            <person name="Sanchez-Garcia M."/>
            <person name="Sanchez-Ramirez S."/>
            <person name="Szollosi G.J."/>
            <person name="Szarkandi J.G."/>
            <person name="Papp V."/>
            <person name="Albert L."/>
            <person name="Andreopoulos W."/>
            <person name="Angelini C."/>
            <person name="Antonin V."/>
            <person name="Barry K.W."/>
            <person name="Bougher N.L."/>
            <person name="Buchanan P."/>
            <person name="Buyck B."/>
            <person name="Bense V."/>
            <person name="Catcheside P."/>
            <person name="Chovatia M."/>
            <person name="Cooper J."/>
            <person name="Damon W."/>
            <person name="Desjardin D."/>
            <person name="Finy P."/>
            <person name="Geml J."/>
            <person name="Haridas S."/>
            <person name="Hughes K."/>
            <person name="Justo A."/>
            <person name="Karasinski D."/>
            <person name="Kautmanova I."/>
            <person name="Kiss B."/>
            <person name="Kocsube S."/>
            <person name="Kotiranta H."/>
            <person name="LaButti K.M."/>
            <person name="Lechner B.E."/>
            <person name="Liimatainen K."/>
            <person name="Lipzen A."/>
            <person name="Lukacs Z."/>
            <person name="Mihaltcheva S."/>
            <person name="Morgado L.N."/>
            <person name="Niskanen T."/>
            <person name="Noordeloos M.E."/>
            <person name="Ohm R.A."/>
            <person name="Ortiz-Santana B."/>
            <person name="Ovrebo C."/>
            <person name="Racz N."/>
            <person name="Riley R."/>
            <person name="Savchenko A."/>
            <person name="Shiryaev A."/>
            <person name="Soop K."/>
            <person name="Spirin V."/>
            <person name="Szebenyi C."/>
            <person name="Tomsovsky M."/>
            <person name="Tulloss R.E."/>
            <person name="Uehling J."/>
            <person name="Grigoriev I.V."/>
            <person name="Vagvolgyi C."/>
            <person name="Papp T."/>
            <person name="Martin F.M."/>
            <person name="Miettinen O."/>
            <person name="Hibbett D.S."/>
            <person name="Nagy L.G."/>
        </authorList>
    </citation>
    <scope>NUCLEOTIDE SEQUENCE [LARGE SCALE GENOMIC DNA]</scope>
    <source>
        <strain evidence="2 3">CBS 309.79</strain>
    </source>
</reference>
<dbReference type="Gene3D" id="3.40.30.10">
    <property type="entry name" value="Glutaredoxin"/>
    <property type="match status" value="1"/>
</dbReference>
<sequence length="121" mass="13237">MSSSTAQASQLVDGLITSSQSKVVIFSKSTCPFCDRSKGLFESEFPGVGVEVVETDEHPIGDEIRAYLAEKTGQRTVPNIFIIADGNVGNDDLMALYRSEKLAELLADMEKYVPRSLFTQV</sequence>
<accession>A0A5C3QFL9</accession>
<dbReference type="Pfam" id="PF00462">
    <property type="entry name" value="Glutaredoxin"/>
    <property type="match status" value="1"/>
</dbReference>
<dbReference type="PANTHER" id="PTHR45694">
    <property type="entry name" value="GLUTAREDOXIN 2"/>
    <property type="match status" value="1"/>
</dbReference>
<dbReference type="InterPro" id="IPR014025">
    <property type="entry name" value="Glutaredoxin_subgr"/>
</dbReference>
<dbReference type="InterPro" id="IPR002109">
    <property type="entry name" value="Glutaredoxin"/>
</dbReference>
<organism evidence="2 3">
    <name type="scientific">Pterulicium gracile</name>
    <dbReference type="NCBI Taxonomy" id="1884261"/>
    <lineage>
        <taxon>Eukaryota</taxon>
        <taxon>Fungi</taxon>
        <taxon>Dikarya</taxon>
        <taxon>Basidiomycota</taxon>
        <taxon>Agaricomycotina</taxon>
        <taxon>Agaricomycetes</taxon>
        <taxon>Agaricomycetidae</taxon>
        <taxon>Agaricales</taxon>
        <taxon>Pleurotineae</taxon>
        <taxon>Pterulaceae</taxon>
        <taxon>Pterulicium</taxon>
    </lineage>
</organism>
<feature type="domain" description="Glutaredoxin" evidence="1">
    <location>
        <begin position="23"/>
        <end position="82"/>
    </location>
</feature>
<dbReference type="GO" id="GO:0015038">
    <property type="term" value="F:glutathione disulfide oxidoreductase activity"/>
    <property type="evidence" value="ECO:0007669"/>
    <property type="project" value="TreeGrafter"/>
</dbReference>
<dbReference type="EMBL" id="ML178850">
    <property type="protein sequence ID" value="TFK97133.1"/>
    <property type="molecule type" value="Genomic_DNA"/>
</dbReference>
<dbReference type="AlphaFoldDB" id="A0A5C3QFL9"/>
<dbReference type="PRINTS" id="PR00160">
    <property type="entry name" value="GLUTAREDOXIN"/>
</dbReference>
<evidence type="ECO:0000313" key="2">
    <source>
        <dbReference type="EMBL" id="TFK97133.1"/>
    </source>
</evidence>
<dbReference type="Proteomes" id="UP000305067">
    <property type="component" value="Unassembled WGS sequence"/>
</dbReference>
<proteinExistence type="predicted"/>
<gene>
    <name evidence="2" type="ORF">BDV98DRAFT_514375</name>
</gene>
<dbReference type="STRING" id="1884261.A0A5C3QFL9"/>
<keyword evidence="3" id="KW-1185">Reference proteome</keyword>
<dbReference type="SUPFAM" id="SSF52833">
    <property type="entry name" value="Thioredoxin-like"/>
    <property type="match status" value="1"/>
</dbReference>
<dbReference type="PANTHER" id="PTHR45694:SF18">
    <property type="entry name" value="GLUTAREDOXIN-1-RELATED"/>
    <property type="match status" value="1"/>
</dbReference>
<dbReference type="GO" id="GO:0034599">
    <property type="term" value="P:cellular response to oxidative stress"/>
    <property type="evidence" value="ECO:0007669"/>
    <property type="project" value="TreeGrafter"/>
</dbReference>
<evidence type="ECO:0000313" key="3">
    <source>
        <dbReference type="Proteomes" id="UP000305067"/>
    </source>
</evidence>
<dbReference type="PROSITE" id="PS51354">
    <property type="entry name" value="GLUTAREDOXIN_2"/>
    <property type="match status" value="1"/>
</dbReference>
<dbReference type="OrthoDB" id="418495at2759"/>
<protein>
    <submittedName>
        <fullName evidence="2">Thioredoxin-like protein</fullName>
    </submittedName>
</protein>